<dbReference type="Proteomes" id="UP000822688">
    <property type="component" value="Chromosome 4"/>
</dbReference>
<feature type="compositionally biased region" description="Polar residues" evidence="1">
    <location>
        <begin position="127"/>
        <end position="139"/>
    </location>
</feature>
<feature type="region of interest" description="Disordered" evidence="1">
    <location>
        <begin position="102"/>
        <end position="139"/>
    </location>
</feature>
<evidence type="ECO:0000313" key="2">
    <source>
        <dbReference type="EMBL" id="KAG0580285.1"/>
    </source>
</evidence>
<organism evidence="2 3">
    <name type="scientific">Ceratodon purpureus</name>
    <name type="common">Fire moss</name>
    <name type="synonym">Dicranum purpureum</name>
    <dbReference type="NCBI Taxonomy" id="3225"/>
    <lineage>
        <taxon>Eukaryota</taxon>
        <taxon>Viridiplantae</taxon>
        <taxon>Streptophyta</taxon>
        <taxon>Embryophyta</taxon>
        <taxon>Bryophyta</taxon>
        <taxon>Bryophytina</taxon>
        <taxon>Bryopsida</taxon>
        <taxon>Dicranidae</taxon>
        <taxon>Pseudoditrichales</taxon>
        <taxon>Ditrichaceae</taxon>
        <taxon>Ceratodon</taxon>
    </lineage>
</organism>
<name>A0A8T0IBB3_CERPU</name>
<feature type="compositionally biased region" description="Basic and acidic residues" evidence="1">
    <location>
        <begin position="105"/>
        <end position="123"/>
    </location>
</feature>
<proteinExistence type="predicted"/>
<keyword evidence="3" id="KW-1185">Reference proteome</keyword>
<protein>
    <submittedName>
        <fullName evidence="2">Uncharacterized protein</fullName>
    </submittedName>
</protein>
<evidence type="ECO:0000313" key="3">
    <source>
        <dbReference type="Proteomes" id="UP000822688"/>
    </source>
</evidence>
<evidence type="ECO:0000256" key="1">
    <source>
        <dbReference type="SAM" id="MobiDB-lite"/>
    </source>
</evidence>
<sequence>MSASVGEGRSSITFWQRLKGQKHGLGNMALAASTLLLALRLVDQDKELERLRQGESSLVDALRRENQSAMQKFAGFRAAVEAEVERAGSRLPPLASRLRSLLEQNKVEEPRPVVSHEEKKGQEAEVLQSQGKGKTSFMV</sequence>
<dbReference type="OrthoDB" id="10488032at2759"/>
<dbReference type="EMBL" id="CM026424">
    <property type="protein sequence ID" value="KAG0580285.1"/>
    <property type="molecule type" value="Genomic_DNA"/>
</dbReference>
<comment type="caution">
    <text evidence="2">The sequence shown here is derived from an EMBL/GenBank/DDBJ whole genome shotgun (WGS) entry which is preliminary data.</text>
</comment>
<accession>A0A8T0IBB3</accession>
<gene>
    <name evidence="2" type="ORF">KC19_4G162600</name>
</gene>
<reference evidence="2" key="1">
    <citation type="submission" date="2020-06" db="EMBL/GenBank/DDBJ databases">
        <title>WGS assembly of Ceratodon purpureus strain R40.</title>
        <authorList>
            <person name="Carey S.B."/>
            <person name="Jenkins J."/>
            <person name="Shu S."/>
            <person name="Lovell J.T."/>
            <person name="Sreedasyam A."/>
            <person name="Maumus F."/>
            <person name="Tiley G.P."/>
            <person name="Fernandez-Pozo N."/>
            <person name="Barry K."/>
            <person name="Chen C."/>
            <person name="Wang M."/>
            <person name="Lipzen A."/>
            <person name="Daum C."/>
            <person name="Saski C.A."/>
            <person name="Payton A.C."/>
            <person name="Mcbreen J.C."/>
            <person name="Conrad R.E."/>
            <person name="Kollar L.M."/>
            <person name="Olsson S."/>
            <person name="Huttunen S."/>
            <person name="Landis J.B."/>
            <person name="Wickett N.J."/>
            <person name="Johnson M.G."/>
            <person name="Rensing S.A."/>
            <person name="Grimwood J."/>
            <person name="Schmutz J."/>
            <person name="Mcdaniel S.F."/>
        </authorList>
    </citation>
    <scope>NUCLEOTIDE SEQUENCE</scope>
    <source>
        <strain evidence="2">R40</strain>
    </source>
</reference>
<dbReference type="AlphaFoldDB" id="A0A8T0IBB3"/>